<name>A0A0F9PHM6_9ZZZZ</name>
<organism evidence="1">
    <name type="scientific">marine sediment metagenome</name>
    <dbReference type="NCBI Taxonomy" id="412755"/>
    <lineage>
        <taxon>unclassified sequences</taxon>
        <taxon>metagenomes</taxon>
        <taxon>ecological metagenomes</taxon>
    </lineage>
</organism>
<dbReference type="EMBL" id="LAZR01006350">
    <property type="protein sequence ID" value="KKM92782.1"/>
    <property type="molecule type" value="Genomic_DNA"/>
</dbReference>
<sequence length="96" mass="10560">MRYNDEPQSCEKAARALLTRSKELLEKSRTSQRGIYDDIWDNLGFHAATAMFHDLGVKAPVGPDAQCYITLVLAAAEHIQAQEKLEGVLAEIGDAS</sequence>
<evidence type="ECO:0000313" key="1">
    <source>
        <dbReference type="EMBL" id="KKM92782.1"/>
    </source>
</evidence>
<accession>A0A0F9PHM6</accession>
<gene>
    <name evidence="1" type="ORF">LCGC14_1214930</name>
</gene>
<protein>
    <submittedName>
        <fullName evidence="1">Uncharacterized protein</fullName>
    </submittedName>
</protein>
<proteinExistence type="predicted"/>
<reference evidence="1" key="1">
    <citation type="journal article" date="2015" name="Nature">
        <title>Complex archaea that bridge the gap between prokaryotes and eukaryotes.</title>
        <authorList>
            <person name="Spang A."/>
            <person name="Saw J.H."/>
            <person name="Jorgensen S.L."/>
            <person name="Zaremba-Niedzwiedzka K."/>
            <person name="Martijn J."/>
            <person name="Lind A.E."/>
            <person name="van Eijk R."/>
            <person name="Schleper C."/>
            <person name="Guy L."/>
            <person name="Ettema T.J."/>
        </authorList>
    </citation>
    <scope>NUCLEOTIDE SEQUENCE</scope>
</reference>
<dbReference type="AlphaFoldDB" id="A0A0F9PHM6"/>
<comment type="caution">
    <text evidence="1">The sequence shown here is derived from an EMBL/GenBank/DDBJ whole genome shotgun (WGS) entry which is preliminary data.</text>
</comment>